<evidence type="ECO:0000313" key="2">
    <source>
        <dbReference type="Proteomes" id="UP000223891"/>
    </source>
</evidence>
<sequence>MISQYLVDRLKEKGFKIVSQDDSEVVVKGTLHGSSVGNWTTEEDVPLYNDREIRKFLEVHG</sequence>
<proteinExistence type="predicted"/>
<protein>
    <submittedName>
        <fullName evidence="1">Uncharacterized protein</fullName>
    </submittedName>
</protein>
<dbReference type="EMBL" id="KU574722">
    <property type="protein sequence ID" value="AMM44083.1"/>
    <property type="molecule type" value="Genomic_DNA"/>
</dbReference>
<name>A0A1L2CVN1_9CAUD</name>
<gene>
    <name evidence="1" type="ORF">CBB_520</name>
</gene>
<reference evidence="2" key="1">
    <citation type="submission" date="2016-01" db="EMBL/GenBank/DDBJ databases">
        <title>Isolation and Characterization of Enterobacteria phage CBB.</title>
        <authorList>
            <person name="Buttimer C.T.H."/>
            <person name="Hendrix H."/>
            <person name="Alexandre H."/>
            <person name="O'Mahony J."/>
            <person name="Lavigne R."/>
            <person name="Coffey A."/>
        </authorList>
    </citation>
    <scope>NUCLEOTIDE SEQUENCE [LARGE SCALE GENOMIC DNA]</scope>
</reference>
<organism evidence="1 2">
    <name type="scientific">Pectobacterium phage vB_PcaM_CBB</name>
    <dbReference type="NCBI Taxonomy" id="2772511"/>
    <lineage>
        <taxon>Viruses</taxon>
        <taxon>Duplodnaviria</taxon>
        <taxon>Heunggongvirae</taxon>
        <taxon>Uroviricota</taxon>
        <taxon>Caudoviricetes</taxon>
        <taxon>Mimasvirus</taxon>
        <taxon>Mimasvirus CBB</taxon>
    </lineage>
</organism>
<evidence type="ECO:0000313" key="1">
    <source>
        <dbReference type="EMBL" id="AMM44083.1"/>
    </source>
</evidence>
<accession>A0A1L2CVN1</accession>
<keyword evidence="2" id="KW-1185">Reference proteome</keyword>
<dbReference type="Proteomes" id="UP000223891">
    <property type="component" value="Segment"/>
</dbReference>